<evidence type="ECO:0000313" key="2">
    <source>
        <dbReference type="EMBL" id="OAB88284.1"/>
    </source>
</evidence>
<dbReference type="PANTHER" id="PTHR46438:SF11">
    <property type="entry name" value="LIPASE-RELATED"/>
    <property type="match status" value="1"/>
</dbReference>
<accession>A0A176QEZ3</accession>
<sequence length="317" mass="34599">MLMTPAERTPLEAAVDRWGGRLETVDLDGDAHMAVFAGPEGASATPAVLVHGLGGHVTNWVLLADELRRERDVYAVDLGGHGLTRADVHAPSVGSNAQLVRRFVDEVVLPRTGADEVLLVGNSMGGLVVTLVASRDERGIAGVVLLNPALPAPRSRPHVQARTLATLVRPALSRAVRTRRGTPITLEEEVERSLRMCVGDWSRMDRDALDAHVVMARSQHGFTELARAQTEAGRTMIAALGRHRVVAERLRRMSMPVLLVHGTEDRLVDVSAARWAAKVATDITYEELSGVGHVPMLEIPAETAEIVRRWEREHVER</sequence>
<dbReference type="InterPro" id="IPR022742">
    <property type="entry name" value="Hydrolase_4"/>
</dbReference>
<name>A0A176QEZ3_9MICO</name>
<reference evidence="2 3" key="1">
    <citation type="submission" date="2016-01" db="EMBL/GenBank/DDBJ databases">
        <title>Janibacter melonis strain CD11_4 genome sequencing and assembly.</title>
        <authorList>
            <person name="Nair G.R."/>
            <person name="Kaur G."/>
            <person name="Chander A.M."/>
            <person name="Mayilraj S."/>
        </authorList>
    </citation>
    <scope>NUCLEOTIDE SEQUENCE [LARGE SCALE GENOMIC DNA]</scope>
    <source>
        <strain evidence="2 3">CD11-4</strain>
    </source>
</reference>
<evidence type="ECO:0000313" key="3">
    <source>
        <dbReference type="Proteomes" id="UP000076976"/>
    </source>
</evidence>
<dbReference type="Pfam" id="PF12146">
    <property type="entry name" value="Hydrolase_4"/>
    <property type="match status" value="1"/>
</dbReference>
<dbReference type="STRING" id="262209.AWH69_00225"/>
<dbReference type="EMBL" id="LQZG01000001">
    <property type="protein sequence ID" value="OAB88284.1"/>
    <property type="molecule type" value="Genomic_DNA"/>
</dbReference>
<evidence type="ECO:0000259" key="1">
    <source>
        <dbReference type="Pfam" id="PF12146"/>
    </source>
</evidence>
<dbReference type="InterPro" id="IPR029058">
    <property type="entry name" value="AB_hydrolase_fold"/>
</dbReference>
<keyword evidence="3" id="KW-1185">Reference proteome</keyword>
<comment type="caution">
    <text evidence="2">The sequence shown here is derived from an EMBL/GenBank/DDBJ whole genome shotgun (WGS) entry which is preliminary data.</text>
</comment>
<organism evidence="2 3">
    <name type="scientific">Janibacter melonis</name>
    <dbReference type="NCBI Taxonomy" id="262209"/>
    <lineage>
        <taxon>Bacteria</taxon>
        <taxon>Bacillati</taxon>
        <taxon>Actinomycetota</taxon>
        <taxon>Actinomycetes</taxon>
        <taxon>Micrococcales</taxon>
        <taxon>Intrasporangiaceae</taxon>
        <taxon>Janibacter</taxon>
    </lineage>
</organism>
<gene>
    <name evidence="2" type="ORF">AWH69_00225</name>
</gene>
<dbReference type="PANTHER" id="PTHR46438">
    <property type="entry name" value="ALPHA/BETA-HYDROLASES SUPERFAMILY PROTEIN"/>
    <property type="match status" value="1"/>
</dbReference>
<protein>
    <recommendedName>
        <fullName evidence="1">Serine aminopeptidase S33 domain-containing protein</fullName>
    </recommendedName>
</protein>
<feature type="domain" description="Serine aminopeptidase S33" evidence="1">
    <location>
        <begin position="48"/>
        <end position="298"/>
    </location>
</feature>
<proteinExistence type="predicted"/>
<dbReference type="Gene3D" id="3.40.50.1820">
    <property type="entry name" value="alpha/beta hydrolase"/>
    <property type="match status" value="1"/>
</dbReference>
<dbReference type="SUPFAM" id="SSF53474">
    <property type="entry name" value="alpha/beta-Hydrolases"/>
    <property type="match status" value="1"/>
</dbReference>
<dbReference type="AlphaFoldDB" id="A0A176QEZ3"/>
<dbReference type="Proteomes" id="UP000076976">
    <property type="component" value="Unassembled WGS sequence"/>
</dbReference>